<dbReference type="Proteomes" id="UP000225548">
    <property type="component" value="Unassembled WGS sequence"/>
</dbReference>
<evidence type="ECO:0000256" key="1">
    <source>
        <dbReference type="SAM" id="MobiDB-lite"/>
    </source>
</evidence>
<keyword evidence="2" id="KW-0472">Membrane</keyword>
<feature type="region of interest" description="Disordered" evidence="1">
    <location>
        <begin position="218"/>
        <end position="239"/>
    </location>
</feature>
<evidence type="ECO:0000256" key="2">
    <source>
        <dbReference type="SAM" id="Phobius"/>
    </source>
</evidence>
<comment type="caution">
    <text evidence="3">The sequence shown here is derived from an EMBL/GenBank/DDBJ whole genome shotgun (WGS) entry which is preliminary data.</text>
</comment>
<proteinExistence type="predicted"/>
<feature type="transmembrane region" description="Helical" evidence="2">
    <location>
        <begin position="6"/>
        <end position="25"/>
    </location>
</feature>
<accession>A0A2A9E3B2</accession>
<keyword evidence="2" id="KW-1133">Transmembrane helix</keyword>
<sequence>MTWSETTILVLIMLALVAWLLWVSASRLDRLHRKVVASRLALDSQLVRRSAAAVDLAASGALDPVSSVLVAEAAHESSVAEDSGGHQLVAAVPDLADLVALTRQDAADHRAPTRKGVSRALGTGFSDDRAQAESILSATLRTVLEDPTEVEELYRSPDGDALLEALAAAWYRVQLARRFHNEAVAQAQRVRSKAVVRAVRLAGHAVMPETVELDDAWPTALRRPGATGGRGASTGTLSA</sequence>
<protein>
    <recommendedName>
        <fullName evidence="5">Secreted protein</fullName>
    </recommendedName>
</protein>
<evidence type="ECO:0000313" key="4">
    <source>
        <dbReference type="Proteomes" id="UP000225548"/>
    </source>
</evidence>
<keyword evidence="2" id="KW-0812">Transmembrane</keyword>
<dbReference type="EMBL" id="PDJG01000001">
    <property type="protein sequence ID" value="PFG33061.1"/>
    <property type="molecule type" value="Genomic_DNA"/>
</dbReference>
<evidence type="ECO:0000313" key="3">
    <source>
        <dbReference type="EMBL" id="PFG33061.1"/>
    </source>
</evidence>
<organism evidence="3 4">
    <name type="scientific">Sanguibacter antarcticus</name>
    <dbReference type="NCBI Taxonomy" id="372484"/>
    <lineage>
        <taxon>Bacteria</taxon>
        <taxon>Bacillati</taxon>
        <taxon>Actinomycetota</taxon>
        <taxon>Actinomycetes</taxon>
        <taxon>Micrococcales</taxon>
        <taxon>Sanguibacteraceae</taxon>
        <taxon>Sanguibacter</taxon>
    </lineage>
</organism>
<gene>
    <name evidence="3" type="ORF">ATL42_0921</name>
</gene>
<name>A0A2A9E3B2_9MICO</name>
<reference evidence="3 4" key="1">
    <citation type="submission" date="2017-10" db="EMBL/GenBank/DDBJ databases">
        <title>Sequencing the genomes of 1000 actinobacteria strains.</title>
        <authorList>
            <person name="Klenk H.-P."/>
        </authorList>
    </citation>
    <scope>NUCLEOTIDE SEQUENCE [LARGE SCALE GENOMIC DNA]</scope>
    <source>
        <strain evidence="3 4">DSM 18966</strain>
    </source>
</reference>
<keyword evidence="4" id="KW-1185">Reference proteome</keyword>
<dbReference type="RefSeq" id="WP_098456330.1">
    <property type="nucleotide sequence ID" value="NZ_PDJG01000001.1"/>
</dbReference>
<dbReference type="AlphaFoldDB" id="A0A2A9E3B2"/>
<evidence type="ECO:0008006" key="5">
    <source>
        <dbReference type="Google" id="ProtNLM"/>
    </source>
</evidence>
<dbReference type="OrthoDB" id="3214694at2"/>